<organism evidence="1 2">
    <name type="scientific">Chloroflexus islandicus</name>
    <dbReference type="NCBI Taxonomy" id="1707952"/>
    <lineage>
        <taxon>Bacteria</taxon>
        <taxon>Bacillati</taxon>
        <taxon>Chloroflexota</taxon>
        <taxon>Chloroflexia</taxon>
        <taxon>Chloroflexales</taxon>
        <taxon>Chloroflexineae</taxon>
        <taxon>Chloroflexaceae</taxon>
        <taxon>Chloroflexus</taxon>
    </lineage>
</organism>
<protein>
    <submittedName>
        <fullName evidence="1">Uncharacterized protein</fullName>
    </submittedName>
</protein>
<evidence type="ECO:0000313" key="1">
    <source>
        <dbReference type="EMBL" id="OAN38262.1"/>
    </source>
</evidence>
<gene>
    <name evidence="1" type="ORF">A6A03_05070</name>
</gene>
<reference evidence="1 2" key="1">
    <citation type="submission" date="2016-04" db="EMBL/GenBank/DDBJ databases">
        <title>Chloroflexus islandicus sp. nov., a thermophilic filamentous anoxygenic phototrophic bacterium from geyser Strokkur (Iceland).</title>
        <authorList>
            <person name="Gaisin V.A."/>
            <person name="Kalashnikov A.M."/>
            <person name="Sukhacheva M.V."/>
            <person name="Grouzdev D.S."/>
            <person name="Ivanov T.M."/>
            <person name="Kuznetsov B."/>
            <person name="Gorlenko V.M."/>
        </authorList>
    </citation>
    <scope>NUCLEOTIDE SEQUENCE [LARGE SCALE GENOMIC DNA]</scope>
    <source>
        <strain evidence="2">isl-2</strain>
    </source>
</reference>
<sequence length="130" mass="14335">MQIRTLHLSEDGVSRTDDAIALIRHAPGQITLNDREVLAIRPLDRCTLALELLGETRYLASADYWHALFGQRTAEAREAGCLLGHLDSLAIAANRVLETVASLDQLPPEARVALDNLRTALNDLKVTMPR</sequence>
<dbReference type="STRING" id="1707952.A6A03_05070"/>
<dbReference type="AlphaFoldDB" id="A0A178LVK7"/>
<comment type="caution">
    <text evidence="1">The sequence shown here is derived from an EMBL/GenBank/DDBJ whole genome shotgun (WGS) entry which is preliminary data.</text>
</comment>
<dbReference type="Proteomes" id="UP000078287">
    <property type="component" value="Unassembled WGS sequence"/>
</dbReference>
<evidence type="ECO:0000313" key="2">
    <source>
        <dbReference type="Proteomes" id="UP000078287"/>
    </source>
</evidence>
<dbReference type="RefSeq" id="WP_066791244.1">
    <property type="nucleotide sequence ID" value="NZ_LWQS01000103.1"/>
</dbReference>
<name>A0A178LVK7_9CHLR</name>
<dbReference type="OrthoDB" id="160118at2"/>
<proteinExistence type="predicted"/>
<keyword evidence="2" id="KW-1185">Reference proteome</keyword>
<dbReference type="EMBL" id="LWQS01000103">
    <property type="protein sequence ID" value="OAN38262.1"/>
    <property type="molecule type" value="Genomic_DNA"/>
</dbReference>
<accession>A0A178LVK7</accession>